<dbReference type="CDD" id="cd01745">
    <property type="entry name" value="GATase1_2"/>
    <property type="match status" value="1"/>
</dbReference>
<proteinExistence type="predicted"/>
<dbReference type="EMBL" id="BNJR01000012">
    <property type="protein sequence ID" value="GHP13815.1"/>
    <property type="molecule type" value="Genomic_DNA"/>
</dbReference>
<accession>A0ABQ3VZ26</accession>
<protein>
    <submittedName>
        <fullName evidence="1">Gamma-glutamyl-gamma-aminobutyrate hydrolase</fullName>
    </submittedName>
</protein>
<sequence length="241" mass="26382">MVKIGIASNHLIHPNPRFDTNYIDYIQIDYVDGLKRAGSLPLVLPLGDPKDAAAYIETVDGLLLSGGQGVTPALYGVEPLREVAETDVYRDQFEIALVKAAVAAGKPVLGICRGIQIINVALGGTLYQDVYKQAGAYLKHNQAPTSWEIPTHHITTTKGSWLNQLLGDRFLVNSFHHQGIHQLGNQLTKVAASDDQVVEAVESTDGNVIGVEFHPEMMIKAHPEFQKIFDYFVDRASNSHG</sequence>
<dbReference type="SUPFAM" id="SSF52317">
    <property type="entry name" value="Class I glutamine amidotransferase-like"/>
    <property type="match status" value="1"/>
</dbReference>
<dbReference type="Gene3D" id="3.40.50.880">
    <property type="match status" value="1"/>
</dbReference>
<gene>
    <name evidence="1" type="ORF">YK48G_12400</name>
</gene>
<dbReference type="PANTHER" id="PTHR43235">
    <property type="entry name" value="GLUTAMINE AMIDOTRANSFERASE PB2B2.05-RELATED"/>
    <property type="match status" value="1"/>
</dbReference>
<dbReference type="PANTHER" id="PTHR43235:SF1">
    <property type="entry name" value="GLUTAMINE AMIDOTRANSFERASE PB2B2.05-RELATED"/>
    <property type="match status" value="1"/>
</dbReference>
<comment type="caution">
    <text evidence="1">The sequence shown here is derived from an EMBL/GenBank/DDBJ whole genome shotgun (WGS) entry which is preliminary data.</text>
</comment>
<dbReference type="GO" id="GO:0016787">
    <property type="term" value="F:hydrolase activity"/>
    <property type="evidence" value="ECO:0007669"/>
    <property type="project" value="UniProtKB-KW"/>
</dbReference>
<dbReference type="InterPro" id="IPR029062">
    <property type="entry name" value="Class_I_gatase-like"/>
</dbReference>
<dbReference type="RefSeq" id="WP_203629847.1">
    <property type="nucleotide sequence ID" value="NZ_BNJR01000012.1"/>
</dbReference>
<keyword evidence="2" id="KW-1185">Reference proteome</keyword>
<dbReference type="InterPro" id="IPR044668">
    <property type="entry name" value="PuuD-like"/>
</dbReference>
<reference evidence="1 2" key="1">
    <citation type="journal article" date="2021" name="Int. J. Syst. Evol. Microbiol.">
        <title>Lentilactobacillus fungorum sp. nov., isolated from spent mushroom substrates.</title>
        <authorList>
            <person name="Tohno M."/>
            <person name="Tanizawa Y."/>
            <person name="Kojima Y."/>
            <person name="Sakamoto M."/>
            <person name="Ohkuma M."/>
            <person name="Kobayashi H."/>
        </authorList>
    </citation>
    <scope>NUCLEOTIDE SEQUENCE [LARGE SCALE GENOMIC DNA]</scope>
    <source>
        <strain evidence="1 2">YK48G</strain>
    </source>
</reference>
<organism evidence="1 2">
    <name type="scientific">Lentilactobacillus fungorum</name>
    <dbReference type="NCBI Taxonomy" id="2201250"/>
    <lineage>
        <taxon>Bacteria</taxon>
        <taxon>Bacillati</taxon>
        <taxon>Bacillota</taxon>
        <taxon>Bacilli</taxon>
        <taxon>Lactobacillales</taxon>
        <taxon>Lactobacillaceae</taxon>
        <taxon>Lentilactobacillus</taxon>
    </lineage>
</organism>
<evidence type="ECO:0000313" key="2">
    <source>
        <dbReference type="Proteomes" id="UP000604765"/>
    </source>
</evidence>
<evidence type="ECO:0000313" key="1">
    <source>
        <dbReference type="EMBL" id="GHP13815.1"/>
    </source>
</evidence>
<dbReference type="InterPro" id="IPR011697">
    <property type="entry name" value="Peptidase_C26"/>
</dbReference>
<dbReference type="PROSITE" id="PS51273">
    <property type="entry name" value="GATASE_TYPE_1"/>
    <property type="match status" value="1"/>
</dbReference>
<name>A0ABQ3VZ26_9LACO</name>
<keyword evidence="1" id="KW-0378">Hydrolase</keyword>
<dbReference type="Pfam" id="PF07722">
    <property type="entry name" value="Peptidase_C26"/>
    <property type="match status" value="1"/>
</dbReference>
<dbReference type="Proteomes" id="UP000604765">
    <property type="component" value="Unassembled WGS sequence"/>
</dbReference>